<dbReference type="RefSeq" id="XP_033598601.1">
    <property type="nucleotide sequence ID" value="XM_033750054.1"/>
</dbReference>
<evidence type="ECO:0000256" key="1">
    <source>
        <dbReference type="SAM" id="SignalP"/>
    </source>
</evidence>
<proteinExistence type="predicted"/>
<evidence type="ECO:0000313" key="4">
    <source>
        <dbReference type="Proteomes" id="UP000799437"/>
    </source>
</evidence>
<name>A0A6A6W2G9_9PEZI</name>
<evidence type="ECO:0000259" key="2">
    <source>
        <dbReference type="Pfam" id="PF13472"/>
    </source>
</evidence>
<dbReference type="PANTHER" id="PTHR37981:SF1">
    <property type="entry name" value="SGNH HYDROLASE-TYPE ESTERASE DOMAIN-CONTAINING PROTEIN"/>
    <property type="match status" value="1"/>
</dbReference>
<dbReference type="Gene3D" id="3.40.50.1110">
    <property type="entry name" value="SGNH hydrolase"/>
    <property type="match status" value="1"/>
</dbReference>
<reference evidence="3" key="1">
    <citation type="journal article" date="2020" name="Stud. Mycol.">
        <title>101 Dothideomycetes genomes: a test case for predicting lifestyles and emergence of pathogens.</title>
        <authorList>
            <person name="Haridas S."/>
            <person name="Albert R."/>
            <person name="Binder M."/>
            <person name="Bloem J."/>
            <person name="Labutti K."/>
            <person name="Salamov A."/>
            <person name="Andreopoulos B."/>
            <person name="Baker S."/>
            <person name="Barry K."/>
            <person name="Bills G."/>
            <person name="Bluhm B."/>
            <person name="Cannon C."/>
            <person name="Castanera R."/>
            <person name="Culley D."/>
            <person name="Daum C."/>
            <person name="Ezra D."/>
            <person name="Gonzalez J."/>
            <person name="Henrissat B."/>
            <person name="Kuo A."/>
            <person name="Liang C."/>
            <person name="Lipzen A."/>
            <person name="Lutzoni F."/>
            <person name="Magnuson J."/>
            <person name="Mondo S."/>
            <person name="Nolan M."/>
            <person name="Ohm R."/>
            <person name="Pangilinan J."/>
            <person name="Park H.-J."/>
            <person name="Ramirez L."/>
            <person name="Alfaro M."/>
            <person name="Sun H."/>
            <person name="Tritt A."/>
            <person name="Yoshinaga Y."/>
            <person name="Zwiers L.-H."/>
            <person name="Turgeon B."/>
            <person name="Goodwin S."/>
            <person name="Spatafora J."/>
            <person name="Crous P."/>
            <person name="Grigoriev I."/>
        </authorList>
    </citation>
    <scope>NUCLEOTIDE SEQUENCE</scope>
    <source>
        <strain evidence="3">CBS 121739</strain>
    </source>
</reference>
<dbReference type="InterPro" id="IPR037460">
    <property type="entry name" value="SEST-like"/>
</dbReference>
<organism evidence="3 4">
    <name type="scientific">Pseudovirgaria hyperparasitica</name>
    <dbReference type="NCBI Taxonomy" id="470096"/>
    <lineage>
        <taxon>Eukaryota</taxon>
        <taxon>Fungi</taxon>
        <taxon>Dikarya</taxon>
        <taxon>Ascomycota</taxon>
        <taxon>Pezizomycotina</taxon>
        <taxon>Dothideomycetes</taxon>
        <taxon>Dothideomycetes incertae sedis</taxon>
        <taxon>Acrospermales</taxon>
        <taxon>Acrospermaceae</taxon>
        <taxon>Pseudovirgaria</taxon>
    </lineage>
</organism>
<protein>
    <submittedName>
        <fullName evidence="3">SGNH hydrolase</fullName>
    </submittedName>
</protein>
<accession>A0A6A6W2G9</accession>
<dbReference type="Proteomes" id="UP000799437">
    <property type="component" value="Unassembled WGS sequence"/>
</dbReference>
<dbReference type="OrthoDB" id="21678at2759"/>
<dbReference type="GO" id="GO:0006629">
    <property type="term" value="P:lipid metabolic process"/>
    <property type="evidence" value="ECO:0007669"/>
    <property type="project" value="TreeGrafter"/>
</dbReference>
<keyword evidence="1" id="KW-0732">Signal</keyword>
<feature type="signal peptide" evidence="1">
    <location>
        <begin position="1"/>
        <end position="18"/>
    </location>
</feature>
<dbReference type="PANTHER" id="PTHR37981">
    <property type="entry name" value="LIPASE 2"/>
    <property type="match status" value="1"/>
</dbReference>
<keyword evidence="4" id="KW-1185">Reference proteome</keyword>
<gene>
    <name evidence="3" type="ORF">EJ05DRAFT_91507</name>
</gene>
<dbReference type="AlphaFoldDB" id="A0A6A6W2G9"/>
<dbReference type="EMBL" id="ML996576">
    <property type="protein sequence ID" value="KAF2756150.1"/>
    <property type="molecule type" value="Genomic_DNA"/>
</dbReference>
<feature type="chain" id="PRO_5025382754" evidence="1">
    <location>
        <begin position="19"/>
        <end position="550"/>
    </location>
</feature>
<sequence>MSLSFFALWASLVITSYCLPSDITPATSLLRRNNPDPADLSWIKSWASAGDSYSAGIGAGKKYGGWGDYFCSRYDQSFPVLINTDPRLGSSKGRKFTYRPCSGATIDGITSQVKGLPDASQDLITLSGGGNDANFKNMLNECVFQWLSNADPLTSFCQRELDKAQATIDSADFHSKLDTLIDNAKKKLRYGGQIIYVGYAQFFGQDSKQCDDITWAFWYEIGKREYLTQDKRRRMNKLVTNMNKVLSDAVGRASGDLVTFVDYNKYFAEGRGRFCEDAYKETNPNRYGLLYYEWNTDDNADETDGFTTSDARSPSTFTPSLVMNGTFEGSINDFVRQNMAKHPDWHINMPVAQGAPPRIDTIQATEEQLAIGYSAGVLPDSYGRVFHPRPNGHQLIANLVLYQIEANSAKKIAKHWPAEEITRDTCPADKGSLSPTTLPPVNVDLGILTCNVQHDDGDEMYYFPREAGLQAIANFCSATHSAGMVLGSNMAVEGVGIIVEATANDKLDGCPSTDASTDRFEHICNERLINALDNCKFGWTLANYALVIME</sequence>
<feature type="domain" description="SGNH hydrolase-type esterase" evidence="2">
    <location>
        <begin position="50"/>
        <end position="279"/>
    </location>
</feature>
<dbReference type="CDD" id="cd01823">
    <property type="entry name" value="SEST_like"/>
    <property type="match status" value="1"/>
</dbReference>
<dbReference type="SUPFAM" id="SSF52266">
    <property type="entry name" value="SGNH hydrolase"/>
    <property type="match status" value="1"/>
</dbReference>
<dbReference type="GeneID" id="54491108"/>
<dbReference type="GO" id="GO:0016788">
    <property type="term" value="F:hydrolase activity, acting on ester bonds"/>
    <property type="evidence" value="ECO:0007669"/>
    <property type="project" value="InterPro"/>
</dbReference>
<dbReference type="InterPro" id="IPR036514">
    <property type="entry name" value="SGNH_hydro_sf"/>
</dbReference>
<dbReference type="Pfam" id="PF13472">
    <property type="entry name" value="Lipase_GDSL_2"/>
    <property type="match status" value="1"/>
</dbReference>
<evidence type="ECO:0000313" key="3">
    <source>
        <dbReference type="EMBL" id="KAF2756150.1"/>
    </source>
</evidence>
<dbReference type="InterPro" id="IPR013830">
    <property type="entry name" value="SGNH_hydro"/>
</dbReference>
<keyword evidence="3" id="KW-0378">Hydrolase</keyword>